<gene>
    <name evidence="3" type="primary">LOC113512711</name>
</gene>
<evidence type="ECO:0000256" key="1">
    <source>
        <dbReference type="ARBA" id="ARBA00008315"/>
    </source>
</evidence>
<evidence type="ECO:0000313" key="3">
    <source>
        <dbReference type="RefSeq" id="XP_031763769.2"/>
    </source>
</evidence>
<dbReference type="PANTHER" id="PTHR33768">
    <property type="entry name" value="MIP11318P"/>
    <property type="match status" value="1"/>
</dbReference>
<keyword evidence="2" id="KW-1185">Reference proteome</keyword>
<evidence type="ECO:0000313" key="2">
    <source>
        <dbReference type="Proteomes" id="UP001652740"/>
    </source>
</evidence>
<dbReference type="InterPro" id="IPR029488">
    <property type="entry name" value="Hmw/CFAP97"/>
</dbReference>
<dbReference type="Proteomes" id="UP001652740">
    <property type="component" value="Unplaced"/>
</dbReference>
<reference evidence="3" key="1">
    <citation type="submission" date="2025-08" db="UniProtKB">
        <authorList>
            <consortium name="RefSeq"/>
        </authorList>
    </citation>
    <scope>IDENTIFICATION</scope>
    <source>
        <tissue evidence="3">Whole larvae</tissue>
    </source>
</reference>
<dbReference type="Pfam" id="PF13879">
    <property type="entry name" value="Hmw_CFAP97"/>
    <property type="match status" value="1"/>
</dbReference>
<dbReference type="GeneID" id="113512711"/>
<dbReference type="PANTHER" id="PTHR33768:SF3">
    <property type="entry name" value="MIP11318P"/>
    <property type="match status" value="1"/>
</dbReference>
<protein>
    <submittedName>
        <fullName evidence="3">Uncharacterized protein LOC113512711</fullName>
    </submittedName>
</protein>
<accession>A0A6J3BYL1</accession>
<name>A0A6J3BYL1_GALME</name>
<dbReference type="AlphaFoldDB" id="A0A6J3BYL1"/>
<comment type="similarity">
    <text evidence="1">Belongs to the CFAP97 family.</text>
</comment>
<dbReference type="KEGG" id="gmw:113512711"/>
<dbReference type="InterPro" id="IPR038792">
    <property type="entry name" value="CFAP97D1/2"/>
</dbReference>
<sequence length="165" mass="19493">MCTSVTESMLSRRDKLLVQPWQERRFKDHRLKVKSALPAIDDRPPATRPHVALKLKKCQRELDRKDKIQRDNFGLLQRLNNIMRAKRLDNEWSKPLPNFQHKVGVFYDAESLQSRVTARTLADESPDLSYINVKCYACERKKKHYDFKMDASKQNELLLPSLFLH</sequence>
<proteinExistence type="inferred from homology"/>
<organism evidence="2 3">
    <name type="scientific">Galleria mellonella</name>
    <name type="common">Greater wax moth</name>
    <dbReference type="NCBI Taxonomy" id="7137"/>
    <lineage>
        <taxon>Eukaryota</taxon>
        <taxon>Metazoa</taxon>
        <taxon>Ecdysozoa</taxon>
        <taxon>Arthropoda</taxon>
        <taxon>Hexapoda</taxon>
        <taxon>Insecta</taxon>
        <taxon>Pterygota</taxon>
        <taxon>Neoptera</taxon>
        <taxon>Endopterygota</taxon>
        <taxon>Lepidoptera</taxon>
        <taxon>Glossata</taxon>
        <taxon>Ditrysia</taxon>
        <taxon>Pyraloidea</taxon>
        <taxon>Pyralidae</taxon>
        <taxon>Galleriinae</taxon>
        <taxon>Galleria</taxon>
    </lineage>
</organism>
<dbReference type="InParanoid" id="A0A6J3BYL1"/>
<dbReference type="RefSeq" id="XP_031763769.2">
    <property type="nucleotide sequence ID" value="XM_031907909.2"/>
</dbReference>